<protein>
    <submittedName>
        <fullName evidence="1">Uncharacterized protein</fullName>
    </submittedName>
</protein>
<sequence>MSNDISNTGTIKNQVSLSILLKNNICRASTAKFGITDFRVVQNDIRNTRPLKINIATSHIGFNNIATPCAFEPDITIAVILFLV</sequence>
<name>A0A2D0K824_9GAMM</name>
<reference evidence="1 2" key="1">
    <citation type="journal article" date="2017" name="Nat. Microbiol.">
        <title>Natural product diversity associated with the nematode symbionts Photorhabdus and Xenorhabdus.</title>
        <authorList>
            <person name="Tobias N.J."/>
            <person name="Wolff H."/>
            <person name="Djahanschiri B."/>
            <person name="Grundmann F."/>
            <person name="Kronenwerth M."/>
            <person name="Shi Y.M."/>
            <person name="Simonyi S."/>
            <person name="Grun P."/>
            <person name="Shapiro-Ilan D."/>
            <person name="Pidot S.J."/>
            <person name="Stinear T.P."/>
            <person name="Ebersberger I."/>
            <person name="Bode H.B."/>
        </authorList>
    </citation>
    <scope>NUCLEOTIDE SEQUENCE [LARGE SCALE GENOMIC DNA]</scope>
    <source>
        <strain evidence="1 2">DSM 17904</strain>
    </source>
</reference>
<comment type="caution">
    <text evidence="1">The sequence shown here is derived from an EMBL/GenBank/DDBJ whole genome shotgun (WGS) entry which is preliminary data.</text>
</comment>
<evidence type="ECO:0000313" key="1">
    <source>
        <dbReference type="EMBL" id="PHM59581.1"/>
    </source>
</evidence>
<dbReference type="Proteomes" id="UP000222366">
    <property type="component" value="Unassembled WGS sequence"/>
</dbReference>
<dbReference type="EMBL" id="NJAJ01000080">
    <property type="protein sequence ID" value="PHM59581.1"/>
    <property type="molecule type" value="Genomic_DNA"/>
</dbReference>
<keyword evidence="2" id="KW-1185">Reference proteome</keyword>
<organism evidence="1 2">
    <name type="scientific">Xenorhabdus stockiae</name>
    <dbReference type="NCBI Taxonomy" id="351614"/>
    <lineage>
        <taxon>Bacteria</taxon>
        <taxon>Pseudomonadati</taxon>
        <taxon>Pseudomonadota</taxon>
        <taxon>Gammaproteobacteria</taxon>
        <taxon>Enterobacterales</taxon>
        <taxon>Morganellaceae</taxon>
        <taxon>Xenorhabdus</taxon>
    </lineage>
</organism>
<accession>A0A2D0K824</accession>
<evidence type="ECO:0000313" key="2">
    <source>
        <dbReference type="Proteomes" id="UP000222366"/>
    </source>
</evidence>
<proteinExistence type="predicted"/>
<dbReference type="AlphaFoldDB" id="A0A2D0K824"/>
<gene>
    <name evidence="1" type="ORF">Xsto_04032</name>
</gene>